<evidence type="ECO:0000313" key="8">
    <source>
        <dbReference type="EMBL" id="CAD9561051.1"/>
    </source>
</evidence>
<name>A0A7S2JYA8_9STRA</name>
<evidence type="ECO:0000259" key="7">
    <source>
        <dbReference type="PROSITE" id="PS50076"/>
    </source>
</evidence>
<sequence>MSRNVTFPAAGDPYEALELKYGASEEEIIKAYRKLARKFHPDRQKVKTEAITHKFVLISEARNFLLEDEFKEERKKYQSKKIAEMRREKEDEKLSFKRKKLRRDLAEKERAAADIARQKKEGTYRSDNLREKLKKEAKDLREAYTRRSMHNQDSEEKSKQMRFKWKRKYMASPSKDEIISMLNPFGKIVTLEMIGNEAFVTYDSATSVENCVRHFQDNQKMRAYFVDKSKRQEDTDEVVNDPRLDQVRYETEEQRNARREEYMRRMQGDFSVHKGTQQSSKMSTEVADESSNTVFPPTMPQIDGMSALQCLEKYEATVLKKCIKTKVVT</sequence>
<evidence type="ECO:0000256" key="3">
    <source>
        <dbReference type="ARBA" id="ARBA00022490"/>
    </source>
</evidence>
<dbReference type="PANTHER" id="PTHR44313:SF1">
    <property type="entry name" value="DNAJ HOMOLOG SUBFAMILY C MEMBER 17"/>
    <property type="match status" value="1"/>
</dbReference>
<dbReference type="PANTHER" id="PTHR44313">
    <property type="entry name" value="DNAJ HOMOLOG SUBFAMILY C MEMBER 17"/>
    <property type="match status" value="1"/>
</dbReference>
<dbReference type="GO" id="GO:0003676">
    <property type="term" value="F:nucleic acid binding"/>
    <property type="evidence" value="ECO:0007669"/>
    <property type="project" value="InterPro"/>
</dbReference>
<evidence type="ECO:0000256" key="5">
    <source>
        <dbReference type="ARBA" id="ARBA00023242"/>
    </source>
</evidence>
<dbReference type="Gene3D" id="1.10.287.110">
    <property type="entry name" value="DnaJ domain"/>
    <property type="match status" value="1"/>
</dbReference>
<keyword evidence="5" id="KW-0539">Nucleus</keyword>
<dbReference type="PRINTS" id="PR00625">
    <property type="entry name" value="JDOMAIN"/>
</dbReference>
<dbReference type="InterPro" id="IPR052094">
    <property type="entry name" value="Pre-mRNA-splicing_ERAD"/>
</dbReference>
<evidence type="ECO:0000256" key="1">
    <source>
        <dbReference type="ARBA" id="ARBA00004123"/>
    </source>
</evidence>
<evidence type="ECO:0000256" key="6">
    <source>
        <dbReference type="SAM" id="Coils"/>
    </source>
</evidence>
<protein>
    <recommendedName>
        <fullName evidence="7">J domain-containing protein</fullName>
    </recommendedName>
</protein>
<keyword evidence="6" id="KW-0175">Coiled coil</keyword>
<keyword evidence="4" id="KW-0143">Chaperone</keyword>
<gene>
    <name evidence="8" type="ORF">LDAN0321_LOCUS2858</name>
</gene>
<organism evidence="8">
    <name type="scientific">Leptocylindrus danicus</name>
    <dbReference type="NCBI Taxonomy" id="163516"/>
    <lineage>
        <taxon>Eukaryota</taxon>
        <taxon>Sar</taxon>
        <taxon>Stramenopiles</taxon>
        <taxon>Ochrophyta</taxon>
        <taxon>Bacillariophyta</taxon>
        <taxon>Coscinodiscophyceae</taxon>
        <taxon>Chaetocerotophycidae</taxon>
        <taxon>Leptocylindrales</taxon>
        <taxon>Leptocylindraceae</taxon>
        <taxon>Leptocylindrus</taxon>
    </lineage>
</organism>
<evidence type="ECO:0000256" key="4">
    <source>
        <dbReference type="ARBA" id="ARBA00023186"/>
    </source>
</evidence>
<keyword evidence="3" id="KW-0963">Cytoplasm</keyword>
<dbReference type="Gene3D" id="3.30.70.330">
    <property type="match status" value="1"/>
</dbReference>
<dbReference type="GO" id="GO:0005681">
    <property type="term" value="C:spliceosomal complex"/>
    <property type="evidence" value="ECO:0007669"/>
    <property type="project" value="TreeGrafter"/>
</dbReference>
<dbReference type="GO" id="GO:0005737">
    <property type="term" value="C:cytoplasm"/>
    <property type="evidence" value="ECO:0007669"/>
    <property type="project" value="UniProtKB-SubCell"/>
</dbReference>
<accession>A0A7S2JYA8</accession>
<dbReference type="Pfam" id="PF00226">
    <property type="entry name" value="DnaJ"/>
    <property type="match status" value="1"/>
</dbReference>
<reference evidence="8" key="1">
    <citation type="submission" date="2021-01" db="EMBL/GenBank/DDBJ databases">
        <authorList>
            <person name="Corre E."/>
            <person name="Pelletier E."/>
            <person name="Niang G."/>
            <person name="Scheremetjew M."/>
            <person name="Finn R."/>
            <person name="Kale V."/>
            <person name="Holt S."/>
            <person name="Cochrane G."/>
            <person name="Meng A."/>
            <person name="Brown T."/>
            <person name="Cohen L."/>
        </authorList>
    </citation>
    <scope>NUCLEOTIDE SEQUENCE</scope>
    <source>
        <strain evidence="8">B650</strain>
    </source>
</reference>
<proteinExistence type="predicted"/>
<dbReference type="InterPro" id="IPR012677">
    <property type="entry name" value="Nucleotide-bd_a/b_plait_sf"/>
</dbReference>
<dbReference type="CDD" id="cd06257">
    <property type="entry name" value="DnaJ"/>
    <property type="match status" value="1"/>
</dbReference>
<dbReference type="InterPro" id="IPR035979">
    <property type="entry name" value="RBD_domain_sf"/>
</dbReference>
<dbReference type="InterPro" id="IPR036869">
    <property type="entry name" value="J_dom_sf"/>
</dbReference>
<comment type="subcellular location">
    <subcellularLocation>
        <location evidence="2">Cytoplasm</location>
    </subcellularLocation>
    <subcellularLocation>
        <location evidence="1">Nucleus</location>
    </subcellularLocation>
</comment>
<dbReference type="AlphaFoldDB" id="A0A7S2JYA8"/>
<evidence type="ECO:0000256" key="2">
    <source>
        <dbReference type="ARBA" id="ARBA00004496"/>
    </source>
</evidence>
<dbReference type="SMART" id="SM00271">
    <property type="entry name" value="DnaJ"/>
    <property type="match status" value="1"/>
</dbReference>
<dbReference type="GO" id="GO:0000390">
    <property type="term" value="P:spliceosomal complex disassembly"/>
    <property type="evidence" value="ECO:0007669"/>
    <property type="project" value="TreeGrafter"/>
</dbReference>
<dbReference type="EMBL" id="HBGY01004743">
    <property type="protein sequence ID" value="CAD9561051.1"/>
    <property type="molecule type" value="Transcribed_RNA"/>
</dbReference>
<dbReference type="InterPro" id="IPR001623">
    <property type="entry name" value="DnaJ_domain"/>
</dbReference>
<dbReference type="SUPFAM" id="SSF54928">
    <property type="entry name" value="RNA-binding domain, RBD"/>
    <property type="match status" value="1"/>
</dbReference>
<dbReference type="PROSITE" id="PS50076">
    <property type="entry name" value="DNAJ_2"/>
    <property type="match status" value="1"/>
</dbReference>
<feature type="domain" description="J" evidence="7">
    <location>
        <begin position="12"/>
        <end position="81"/>
    </location>
</feature>
<dbReference type="SUPFAM" id="SSF46565">
    <property type="entry name" value="Chaperone J-domain"/>
    <property type="match status" value="1"/>
</dbReference>
<feature type="coiled-coil region" evidence="6">
    <location>
        <begin position="98"/>
        <end position="146"/>
    </location>
</feature>